<dbReference type="eggNOG" id="COG0346">
    <property type="taxonomic scope" value="Bacteria"/>
</dbReference>
<dbReference type="GO" id="GO:0051213">
    <property type="term" value="F:dioxygenase activity"/>
    <property type="evidence" value="ECO:0007669"/>
    <property type="project" value="UniProtKB-KW"/>
</dbReference>
<dbReference type="OrthoDB" id="9804907at2"/>
<keyword evidence="2" id="KW-0560">Oxidoreductase</keyword>
<dbReference type="STRING" id="1043493.SAMN05421637_2054"/>
<name>A0A1H6ZB44_9MICO</name>
<protein>
    <submittedName>
        <fullName evidence="2">Glyoxalase/Bleomycin resistance protein/Dioxygenase superfamily protein</fullName>
    </submittedName>
</protein>
<dbReference type="InterPro" id="IPR037523">
    <property type="entry name" value="VOC_core"/>
</dbReference>
<dbReference type="RefSeq" id="WP_042216743.1">
    <property type="nucleotide sequence ID" value="NZ_BBLU01000021.1"/>
</dbReference>
<dbReference type="EMBL" id="FNZI01000004">
    <property type="protein sequence ID" value="SEJ50558.1"/>
    <property type="molecule type" value="Genomic_DNA"/>
</dbReference>
<sequence length="133" mass="14629">MLRDSMAFGSFSTDSVAKARDFYGGTLGLEIRAYDDEGMGPMLRLLHPGGGTTLIYEKEDHAPASHTVLNFAVDDFESAVAELRGKGITFERLQWTDEDGIARDPEGRMPSVAWFKDPADNWIALLESDGDVT</sequence>
<evidence type="ECO:0000259" key="1">
    <source>
        <dbReference type="PROSITE" id="PS51819"/>
    </source>
</evidence>
<dbReference type="AlphaFoldDB" id="A0A1H6ZB44"/>
<dbReference type="Proteomes" id="UP000183315">
    <property type="component" value="Unassembled WGS sequence"/>
</dbReference>
<dbReference type="InterPro" id="IPR029068">
    <property type="entry name" value="Glyas_Bleomycin-R_OHBP_Dase"/>
</dbReference>
<evidence type="ECO:0000313" key="2">
    <source>
        <dbReference type="EMBL" id="SEJ50558.1"/>
    </source>
</evidence>
<dbReference type="InterPro" id="IPR004360">
    <property type="entry name" value="Glyas_Fos-R_dOase_dom"/>
</dbReference>
<gene>
    <name evidence="2" type="ORF">SAMN05421637_2054</name>
</gene>
<dbReference type="SUPFAM" id="SSF54593">
    <property type="entry name" value="Glyoxalase/Bleomycin resistance protein/Dihydroxybiphenyl dioxygenase"/>
    <property type="match status" value="1"/>
</dbReference>
<evidence type="ECO:0000313" key="3">
    <source>
        <dbReference type="Proteomes" id="UP000183315"/>
    </source>
</evidence>
<organism evidence="2 3">
    <name type="scientific">Demequina mangrovi</name>
    <dbReference type="NCBI Taxonomy" id="1043493"/>
    <lineage>
        <taxon>Bacteria</taxon>
        <taxon>Bacillati</taxon>
        <taxon>Actinomycetota</taxon>
        <taxon>Actinomycetes</taxon>
        <taxon>Micrococcales</taxon>
        <taxon>Demequinaceae</taxon>
        <taxon>Demequina</taxon>
    </lineage>
</organism>
<dbReference type="PROSITE" id="PS51819">
    <property type="entry name" value="VOC"/>
    <property type="match status" value="1"/>
</dbReference>
<proteinExistence type="predicted"/>
<feature type="domain" description="VOC" evidence="1">
    <location>
        <begin position="5"/>
        <end position="128"/>
    </location>
</feature>
<dbReference type="Gene3D" id="3.10.180.10">
    <property type="entry name" value="2,3-Dihydroxybiphenyl 1,2-Dioxygenase, domain 1"/>
    <property type="match status" value="1"/>
</dbReference>
<reference evidence="3" key="1">
    <citation type="submission" date="2016-10" db="EMBL/GenBank/DDBJ databases">
        <authorList>
            <person name="Varghese N."/>
        </authorList>
    </citation>
    <scope>NUCLEOTIDE SEQUENCE [LARGE SCALE GENOMIC DNA]</scope>
    <source>
        <strain evidence="3">DSM 24868</strain>
    </source>
</reference>
<dbReference type="Pfam" id="PF00903">
    <property type="entry name" value="Glyoxalase"/>
    <property type="match status" value="1"/>
</dbReference>
<keyword evidence="3" id="KW-1185">Reference proteome</keyword>
<keyword evidence="2" id="KW-0223">Dioxygenase</keyword>
<accession>A0A1H6ZB44</accession>